<name>A0A2W1LCH6_9BACL</name>
<accession>A0A2W1LCH6</accession>
<evidence type="ECO:0000313" key="1">
    <source>
        <dbReference type="EMBL" id="PZD96399.1"/>
    </source>
</evidence>
<dbReference type="OrthoDB" id="2653720at2"/>
<organism evidence="1 2">
    <name type="scientific">Paenibacillus sambharensis</name>
    <dbReference type="NCBI Taxonomy" id="1803190"/>
    <lineage>
        <taxon>Bacteria</taxon>
        <taxon>Bacillati</taxon>
        <taxon>Bacillota</taxon>
        <taxon>Bacilli</taxon>
        <taxon>Bacillales</taxon>
        <taxon>Paenibacillaceae</taxon>
        <taxon>Paenibacillus</taxon>
    </lineage>
</organism>
<evidence type="ECO:0000313" key="2">
    <source>
        <dbReference type="Proteomes" id="UP000249522"/>
    </source>
</evidence>
<comment type="caution">
    <text evidence="1">The sequence shown here is derived from an EMBL/GenBank/DDBJ whole genome shotgun (WGS) entry which is preliminary data.</text>
</comment>
<keyword evidence="2" id="KW-1185">Reference proteome</keyword>
<gene>
    <name evidence="1" type="ORF">DNH61_07770</name>
</gene>
<dbReference type="RefSeq" id="WP_111146093.1">
    <property type="nucleotide sequence ID" value="NZ_QKRB01000038.1"/>
</dbReference>
<sequence length="59" mass="7060">MTISKQEAERRARTRWDQWRLLLAGMVTYRDLLVMDQDDVMEANAALDLHIRQQEKKSK</sequence>
<reference evidence="1 2" key="1">
    <citation type="submission" date="2018-06" db="EMBL/GenBank/DDBJ databases">
        <title>Paenibacillus imtechensis sp. nov.</title>
        <authorList>
            <person name="Pinnaka A.K."/>
            <person name="Singh H."/>
            <person name="Kaur M."/>
        </authorList>
    </citation>
    <scope>NUCLEOTIDE SEQUENCE [LARGE SCALE GENOMIC DNA]</scope>
    <source>
        <strain evidence="1 2">SMB1</strain>
    </source>
</reference>
<dbReference type="Proteomes" id="UP000249522">
    <property type="component" value="Unassembled WGS sequence"/>
</dbReference>
<protein>
    <submittedName>
        <fullName evidence="1">Uncharacterized protein</fullName>
    </submittedName>
</protein>
<dbReference type="AlphaFoldDB" id="A0A2W1LCH6"/>
<dbReference type="EMBL" id="QKRB01000038">
    <property type="protein sequence ID" value="PZD96399.1"/>
    <property type="molecule type" value="Genomic_DNA"/>
</dbReference>
<proteinExistence type="predicted"/>